<comment type="caution">
    <text evidence="4">The sequence shown here is derived from an EMBL/GenBank/DDBJ whole genome shotgun (WGS) entry which is preliminary data.</text>
</comment>
<reference evidence="4 5" key="1">
    <citation type="journal article" date="2024" name="G3 (Bethesda)">
        <title>Genome assembly of Hibiscus sabdariffa L. provides insights into metabolisms of medicinal natural products.</title>
        <authorList>
            <person name="Kim T."/>
        </authorList>
    </citation>
    <scope>NUCLEOTIDE SEQUENCE [LARGE SCALE GENOMIC DNA]</scope>
    <source>
        <strain evidence="4">TK-2024</strain>
        <tissue evidence="4">Old leaves</tissue>
    </source>
</reference>
<keyword evidence="1" id="KW-0341">Growth regulation</keyword>
<feature type="region of interest" description="Disordered" evidence="3">
    <location>
        <begin position="39"/>
        <end position="61"/>
    </location>
</feature>
<dbReference type="InterPro" id="IPR044683">
    <property type="entry name" value="LAZY"/>
</dbReference>
<dbReference type="EMBL" id="JBBPBM010000030">
    <property type="protein sequence ID" value="KAK8535365.1"/>
    <property type="molecule type" value="Genomic_DNA"/>
</dbReference>
<sequence>MARPAELMMPWPCHIQPSYEELGDWPHGLLAIGTLGSHIQQGADPSKEGGDQRDYRGACSDEPNDKYGNAVLVHSKRRDVDKKSLSFVLKKMFVCTSGFSLSPALSLRDPIPPESPMEKILRTILQKKIHPQSSNPRLSSKKSLESSHTAKIGSGDGKADDGSKWTLFWKYKSVVVVLLRPDKIQG</sequence>
<evidence type="ECO:0000313" key="4">
    <source>
        <dbReference type="EMBL" id="KAK8535365.1"/>
    </source>
</evidence>
<feature type="compositionally biased region" description="Basic and acidic residues" evidence="3">
    <location>
        <begin position="45"/>
        <end position="56"/>
    </location>
</feature>
<dbReference type="Proteomes" id="UP001472677">
    <property type="component" value="Unassembled WGS sequence"/>
</dbReference>
<organism evidence="4 5">
    <name type="scientific">Hibiscus sabdariffa</name>
    <name type="common">roselle</name>
    <dbReference type="NCBI Taxonomy" id="183260"/>
    <lineage>
        <taxon>Eukaryota</taxon>
        <taxon>Viridiplantae</taxon>
        <taxon>Streptophyta</taxon>
        <taxon>Embryophyta</taxon>
        <taxon>Tracheophyta</taxon>
        <taxon>Spermatophyta</taxon>
        <taxon>Magnoliopsida</taxon>
        <taxon>eudicotyledons</taxon>
        <taxon>Gunneridae</taxon>
        <taxon>Pentapetalae</taxon>
        <taxon>rosids</taxon>
        <taxon>malvids</taxon>
        <taxon>Malvales</taxon>
        <taxon>Malvaceae</taxon>
        <taxon>Malvoideae</taxon>
        <taxon>Hibiscus</taxon>
    </lineage>
</organism>
<dbReference type="PANTHER" id="PTHR34045:SF20">
    <property type="match status" value="1"/>
</dbReference>
<feature type="region of interest" description="Disordered" evidence="3">
    <location>
        <begin position="130"/>
        <end position="160"/>
    </location>
</feature>
<name>A0ABR2DCC9_9ROSI</name>
<accession>A0ABR2DCC9</accession>
<keyword evidence="5" id="KW-1185">Reference proteome</keyword>
<protein>
    <submittedName>
        <fullName evidence="4">Uncharacterized protein</fullName>
    </submittedName>
</protein>
<gene>
    <name evidence="4" type="ORF">V6N12_056886</name>
</gene>
<evidence type="ECO:0000256" key="1">
    <source>
        <dbReference type="ARBA" id="ARBA00022604"/>
    </source>
</evidence>
<dbReference type="PANTHER" id="PTHR34045">
    <property type="entry name" value="OS03G0406300 PROTEIN"/>
    <property type="match status" value="1"/>
</dbReference>
<proteinExistence type="inferred from homology"/>
<evidence type="ECO:0000256" key="3">
    <source>
        <dbReference type="SAM" id="MobiDB-lite"/>
    </source>
</evidence>
<evidence type="ECO:0000313" key="5">
    <source>
        <dbReference type="Proteomes" id="UP001472677"/>
    </source>
</evidence>
<comment type="similarity">
    <text evidence="2">Belongs to the LAZY family.</text>
</comment>
<evidence type="ECO:0000256" key="2">
    <source>
        <dbReference type="ARBA" id="ARBA00024198"/>
    </source>
</evidence>